<dbReference type="Pfam" id="PF01408">
    <property type="entry name" value="GFO_IDH_MocA"/>
    <property type="match status" value="1"/>
</dbReference>
<evidence type="ECO:0000259" key="2">
    <source>
        <dbReference type="Pfam" id="PF01408"/>
    </source>
</evidence>
<dbReference type="PANTHER" id="PTHR43249:SF1">
    <property type="entry name" value="D-GLUCOSIDE 3-DEHYDROGENASE"/>
    <property type="match status" value="1"/>
</dbReference>
<feature type="domain" description="Gfo/Idh/MocA-like oxidoreductase N-terminal" evidence="2">
    <location>
        <begin position="5"/>
        <end position="122"/>
    </location>
</feature>
<keyword evidence="1" id="KW-0520">NAD</keyword>
<comment type="caution">
    <text evidence="4">The sequence shown here is derived from an EMBL/GenBank/DDBJ whole genome shotgun (WGS) entry which is preliminary data.</text>
</comment>
<dbReference type="SUPFAM" id="SSF51735">
    <property type="entry name" value="NAD(P)-binding Rossmann-fold domains"/>
    <property type="match status" value="1"/>
</dbReference>
<evidence type="ECO:0000256" key="1">
    <source>
        <dbReference type="ARBA" id="ARBA00023027"/>
    </source>
</evidence>
<dbReference type="Gene3D" id="3.40.50.720">
    <property type="entry name" value="NAD(P)-binding Rossmann-like Domain"/>
    <property type="match status" value="1"/>
</dbReference>
<accession>A0ABV8Q7K1</accession>
<dbReference type="InterPro" id="IPR000683">
    <property type="entry name" value="Gfo/Idh/MocA-like_OxRdtase_N"/>
</dbReference>
<keyword evidence="5" id="KW-1185">Reference proteome</keyword>
<protein>
    <submittedName>
        <fullName evidence="4">Gfo/Idh/MocA family protein</fullName>
    </submittedName>
</protein>
<dbReference type="PANTHER" id="PTHR43249">
    <property type="entry name" value="UDP-N-ACETYL-2-AMINO-2-DEOXY-D-GLUCURONATE OXIDASE"/>
    <property type="match status" value="1"/>
</dbReference>
<proteinExistence type="predicted"/>
<reference evidence="5" key="1">
    <citation type="journal article" date="2019" name="Int. J. Syst. Evol. Microbiol.">
        <title>The Global Catalogue of Microorganisms (GCM) 10K type strain sequencing project: providing services to taxonomists for standard genome sequencing and annotation.</title>
        <authorList>
            <consortium name="The Broad Institute Genomics Platform"/>
            <consortium name="The Broad Institute Genome Sequencing Center for Infectious Disease"/>
            <person name="Wu L."/>
            <person name="Ma J."/>
        </authorList>
    </citation>
    <scope>NUCLEOTIDE SEQUENCE [LARGE SCALE GENOMIC DNA]</scope>
    <source>
        <strain evidence="5">CGMCC 1.10363</strain>
    </source>
</reference>
<name>A0ABV8Q7K1_9MICO</name>
<dbReference type="RefSeq" id="WP_390228452.1">
    <property type="nucleotide sequence ID" value="NZ_JBHSCN010000005.1"/>
</dbReference>
<dbReference type="Pfam" id="PF22725">
    <property type="entry name" value="GFO_IDH_MocA_C3"/>
    <property type="match status" value="1"/>
</dbReference>
<dbReference type="InterPro" id="IPR052515">
    <property type="entry name" value="Gfo/Idh/MocA_Oxidoreductase"/>
</dbReference>
<evidence type="ECO:0000259" key="3">
    <source>
        <dbReference type="Pfam" id="PF22725"/>
    </source>
</evidence>
<dbReference type="SUPFAM" id="SSF55347">
    <property type="entry name" value="Glyceraldehyde-3-phosphate dehydrogenase-like, C-terminal domain"/>
    <property type="match status" value="1"/>
</dbReference>
<organism evidence="4 5">
    <name type="scientific">Gryllotalpicola reticulitermitis</name>
    <dbReference type="NCBI Taxonomy" id="1184153"/>
    <lineage>
        <taxon>Bacteria</taxon>
        <taxon>Bacillati</taxon>
        <taxon>Actinomycetota</taxon>
        <taxon>Actinomycetes</taxon>
        <taxon>Micrococcales</taxon>
        <taxon>Microbacteriaceae</taxon>
        <taxon>Gryllotalpicola</taxon>
    </lineage>
</organism>
<evidence type="ECO:0000313" key="5">
    <source>
        <dbReference type="Proteomes" id="UP001595900"/>
    </source>
</evidence>
<dbReference type="InterPro" id="IPR036291">
    <property type="entry name" value="NAD(P)-bd_dom_sf"/>
</dbReference>
<gene>
    <name evidence="4" type="ORF">ACFOYW_08530</name>
</gene>
<dbReference type="EMBL" id="JBHSCN010000005">
    <property type="protein sequence ID" value="MFC4243417.1"/>
    <property type="molecule type" value="Genomic_DNA"/>
</dbReference>
<dbReference type="Gene3D" id="3.30.360.10">
    <property type="entry name" value="Dihydrodipicolinate Reductase, domain 2"/>
    <property type="match status" value="1"/>
</dbReference>
<feature type="domain" description="GFO/IDH/MocA-like oxidoreductase" evidence="3">
    <location>
        <begin position="133"/>
        <end position="269"/>
    </location>
</feature>
<evidence type="ECO:0000313" key="4">
    <source>
        <dbReference type="EMBL" id="MFC4243417.1"/>
    </source>
</evidence>
<sequence>MSVSFKAAVVGLGWAGQQHLAAYSRRDDVEIVGLAGLEADQLSALATQYGVDHAFADWNDLIAWGGFDLLSVAVPTSLHAPIAIAALQSGSHVLCEKPMAGTVADAQAMVDAAKSSGLVLDVVFNHRSHGELKAIKRLVADGGLGNPYHTRVTWLRRDGIPAGWFRQRALSGGGVLADLGIHLLDYTLDILGEPAVRSLSAAGFSAFSGERSDARPLEGRGESSDVEDFASVFLRLAGGGVIELDVSWAAARASADEMTITVHGTEGGAEAALSPAFEAGDVERFTAPTVGGESETIETPAGRGHDEVVAEFVAAAHGSIGEGRRVGSAALERTRIIGACYESMVSGREVVLA</sequence>
<dbReference type="InterPro" id="IPR055170">
    <property type="entry name" value="GFO_IDH_MocA-like_dom"/>
</dbReference>
<dbReference type="Proteomes" id="UP001595900">
    <property type="component" value="Unassembled WGS sequence"/>
</dbReference>